<dbReference type="GO" id="GO:0071207">
    <property type="term" value="F:histone pre-mRNA stem-loop binding"/>
    <property type="evidence" value="ECO:0007669"/>
    <property type="project" value="TreeGrafter"/>
</dbReference>
<dbReference type="AlphaFoldDB" id="A0A7J6QK69"/>
<feature type="domain" description="Histone RNA hairpin-binding protein RNA-binding" evidence="4">
    <location>
        <begin position="8"/>
        <end position="76"/>
    </location>
</feature>
<accession>A0A7J6QK69</accession>
<keyword evidence="6" id="KW-1185">Reference proteome</keyword>
<evidence type="ECO:0000313" key="6">
    <source>
        <dbReference type="Proteomes" id="UP000553632"/>
    </source>
</evidence>
<dbReference type="Proteomes" id="UP000553632">
    <property type="component" value="Unassembled WGS sequence"/>
</dbReference>
<dbReference type="Pfam" id="PF15247">
    <property type="entry name" value="SLBP_RNA_bind"/>
    <property type="match status" value="1"/>
</dbReference>
<dbReference type="GO" id="GO:0071204">
    <property type="term" value="C:histone pre-mRNA 3'end processing complex"/>
    <property type="evidence" value="ECO:0007669"/>
    <property type="project" value="TreeGrafter"/>
</dbReference>
<evidence type="ECO:0000256" key="3">
    <source>
        <dbReference type="SAM" id="MobiDB-lite"/>
    </source>
</evidence>
<sequence>MSQRASMERILAQREKQIGIAKMTRGYQNYVRHVRKCDRNPRDPSHPSTPRVDGTDSKRAFEGRLRIWKQALHKWDTRDGQPPAQHEAATSSQSQASETGSVATRLLRYAALGRYVIVMPGASTSPVERLGWGLGMAKEKPVVV</sequence>
<reference evidence="5 6" key="1">
    <citation type="submission" date="2020-04" db="EMBL/GenBank/DDBJ databases">
        <title>Perkinsus olseni comparative genomics.</title>
        <authorList>
            <person name="Bogema D.R."/>
        </authorList>
    </citation>
    <scope>NUCLEOTIDE SEQUENCE [LARGE SCALE GENOMIC DNA]</scope>
    <source>
        <strain evidence="5 6">ATCC PRA-207</strain>
    </source>
</reference>
<name>A0A7J6QK69_PEROL</name>
<dbReference type="InterPro" id="IPR029344">
    <property type="entry name" value="SLBP_RNA_bind"/>
</dbReference>
<proteinExistence type="inferred from homology"/>
<dbReference type="GO" id="GO:0003729">
    <property type="term" value="F:mRNA binding"/>
    <property type="evidence" value="ECO:0007669"/>
    <property type="project" value="InterPro"/>
</dbReference>
<feature type="region of interest" description="Disordered" evidence="3">
    <location>
        <begin position="35"/>
        <end position="58"/>
    </location>
</feature>
<evidence type="ECO:0000259" key="4">
    <source>
        <dbReference type="Pfam" id="PF15247"/>
    </source>
</evidence>
<comment type="similarity">
    <text evidence="1">Belongs to the SLBP family.</text>
</comment>
<keyword evidence="2" id="KW-0694">RNA-binding</keyword>
<comment type="caution">
    <text evidence="5">The sequence shown here is derived from an EMBL/GenBank/DDBJ whole genome shotgun (WGS) entry which is preliminary data.</text>
</comment>
<dbReference type="GO" id="GO:0005737">
    <property type="term" value="C:cytoplasm"/>
    <property type="evidence" value="ECO:0007669"/>
    <property type="project" value="TreeGrafter"/>
</dbReference>
<organism evidence="5 6">
    <name type="scientific">Perkinsus olseni</name>
    <name type="common">Perkinsus atlanticus</name>
    <dbReference type="NCBI Taxonomy" id="32597"/>
    <lineage>
        <taxon>Eukaryota</taxon>
        <taxon>Sar</taxon>
        <taxon>Alveolata</taxon>
        <taxon>Perkinsozoa</taxon>
        <taxon>Perkinsea</taxon>
        <taxon>Perkinsida</taxon>
        <taxon>Perkinsidae</taxon>
        <taxon>Perkinsus</taxon>
    </lineage>
</organism>
<dbReference type="EMBL" id="JABANO010032376">
    <property type="protein sequence ID" value="KAF4708683.1"/>
    <property type="molecule type" value="Genomic_DNA"/>
</dbReference>
<evidence type="ECO:0000256" key="1">
    <source>
        <dbReference type="ARBA" id="ARBA00006151"/>
    </source>
</evidence>
<dbReference type="GO" id="GO:0051028">
    <property type="term" value="P:mRNA transport"/>
    <property type="evidence" value="ECO:0007669"/>
    <property type="project" value="TreeGrafter"/>
</dbReference>
<evidence type="ECO:0000256" key="2">
    <source>
        <dbReference type="ARBA" id="ARBA00022884"/>
    </source>
</evidence>
<dbReference type="PANTHER" id="PTHR17408">
    <property type="entry name" value="HISTONE RNA HAIRPIN-BINDING PROTEIN"/>
    <property type="match status" value="1"/>
</dbReference>
<dbReference type="InterPro" id="IPR038294">
    <property type="entry name" value="SLBP_RNA_bind_sf"/>
</dbReference>
<gene>
    <name evidence="5" type="ORF">FOZ63_009102</name>
</gene>
<dbReference type="InterPro" id="IPR026502">
    <property type="entry name" value="SLBP1/SLBP2"/>
</dbReference>
<feature type="region of interest" description="Disordered" evidence="3">
    <location>
        <begin position="74"/>
        <end position="101"/>
    </location>
</feature>
<dbReference type="Gene3D" id="1.10.8.1120">
    <property type="entry name" value="Histone RNA hairpin-binding protein RNA-binding domain"/>
    <property type="match status" value="1"/>
</dbReference>
<protein>
    <recommendedName>
        <fullName evidence="4">Histone RNA hairpin-binding protein RNA-binding domain-containing protein</fullName>
    </recommendedName>
</protein>
<feature type="compositionally biased region" description="Low complexity" evidence="3">
    <location>
        <begin position="84"/>
        <end position="99"/>
    </location>
</feature>
<dbReference type="PANTHER" id="PTHR17408:SF0">
    <property type="entry name" value="HISTONE RNA HAIRPIN-BINDING PROTEIN"/>
    <property type="match status" value="1"/>
</dbReference>
<dbReference type="GO" id="GO:0006398">
    <property type="term" value="P:mRNA 3'-end processing by stem-loop binding and cleavage"/>
    <property type="evidence" value="ECO:0007669"/>
    <property type="project" value="TreeGrafter"/>
</dbReference>
<evidence type="ECO:0000313" key="5">
    <source>
        <dbReference type="EMBL" id="KAF4708683.1"/>
    </source>
</evidence>